<evidence type="ECO:0000313" key="19">
    <source>
        <dbReference type="EMBL" id="KAK8032912.1"/>
    </source>
</evidence>
<dbReference type="SUPFAM" id="SSF51445">
    <property type="entry name" value="(Trans)glycosidases"/>
    <property type="match status" value="1"/>
</dbReference>
<evidence type="ECO:0000256" key="2">
    <source>
        <dbReference type="ARBA" id="ARBA00004609"/>
    </source>
</evidence>
<feature type="compositionally biased region" description="Polar residues" evidence="17">
    <location>
        <begin position="399"/>
        <end position="409"/>
    </location>
</feature>
<keyword evidence="7" id="KW-0336">GPI-anchor</keyword>
<evidence type="ECO:0000256" key="3">
    <source>
        <dbReference type="ARBA" id="ARBA00004613"/>
    </source>
</evidence>
<evidence type="ECO:0000256" key="10">
    <source>
        <dbReference type="ARBA" id="ARBA00023136"/>
    </source>
</evidence>
<evidence type="ECO:0000256" key="5">
    <source>
        <dbReference type="ARBA" id="ARBA00022475"/>
    </source>
</evidence>
<evidence type="ECO:0000256" key="14">
    <source>
        <dbReference type="ARBA" id="ARBA00023326"/>
    </source>
</evidence>
<keyword evidence="10" id="KW-0472">Membrane</keyword>
<evidence type="ECO:0000256" key="17">
    <source>
        <dbReference type="SAM" id="MobiDB-lite"/>
    </source>
</evidence>
<feature type="non-terminal residue" evidence="19">
    <location>
        <position position="409"/>
    </location>
</feature>
<evidence type="ECO:0000256" key="8">
    <source>
        <dbReference type="ARBA" id="ARBA00022801"/>
    </source>
</evidence>
<dbReference type="Proteomes" id="UP001396898">
    <property type="component" value="Unassembled WGS sequence"/>
</dbReference>
<dbReference type="PANTHER" id="PTHR45708">
    <property type="entry name" value="ENDOCHITINASE"/>
    <property type="match status" value="1"/>
</dbReference>
<gene>
    <name evidence="19" type="ORF">PG991_002310</name>
</gene>
<comment type="subcellular location">
    <subcellularLocation>
        <location evidence="2">Cell membrane</location>
        <topology evidence="2">Lipid-anchor</topology>
        <topology evidence="2">GPI-anchor</topology>
    </subcellularLocation>
    <subcellularLocation>
        <location evidence="3">Secreted</location>
    </subcellularLocation>
</comment>
<dbReference type="PANTHER" id="PTHR45708:SF47">
    <property type="entry name" value="ENDOCHITINASE A"/>
    <property type="match status" value="1"/>
</dbReference>
<feature type="compositionally biased region" description="Low complexity" evidence="17">
    <location>
        <begin position="351"/>
        <end position="391"/>
    </location>
</feature>
<dbReference type="GO" id="GO:0016787">
    <property type="term" value="F:hydrolase activity"/>
    <property type="evidence" value="ECO:0007669"/>
    <property type="project" value="UniProtKB-KW"/>
</dbReference>
<dbReference type="EMBL" id="JAQQWI010000006">
    <property type="protein sequence ID" value="KAK8032912.1"/>
    <property type="molecule type" value="Genomic_DNA"/>
</dbReference>
<keyword evidence="12" id="KW-0449">Lipoprotein</keyword>
<dbReference type="InterPro" id="IPR001223">
    <property type="entry name" value="Glyco_hydro18_cat"/>
</dbReference>
<keyword evidence="14" id="KW-0624">Polysaccharide degradation</keyword>
<feature type="region of interest" description="Disordered" evidence="17">
    <location>
        <begin position="348"/>
        <end position="409"/>
    </location>
</feature>
<evidence type="ECO:0000256" key="11">
    <source>
        <dbReference type="ARBA" id="ARBA00023277"/>
    </source>
</evidence>
<feature type="domain" description="GH18" evidence="18">
    <location>
        <begin position="25"/>
        <end position="338"/>
    </location>
</feature>
<keyword evidence="6" id="KW-0964">Secreted</keyword>
<comment type="similarity">
    <text evidence="16">Belongs to the glycosyl hydrolase 18 family.</text>
</comment>
<evidence type="ECO:0000256" key="7">
    <source>
        <dbReference type="ARBA" id="ARBA00022622"/>
    </source>
</evidence>
<evidence type="ECO:0000259" key="18">
    <source>
        <dbReference type="PROSITE" id="PS51910"/>
    </source>
</evidence>
<evidence type="ECO:0000256" key="12">
    <source>
        <dbReference type="ARBA" id="ARBA00023288"/>
    </source>
</evidence>
<accession>A0ABR1SF14</accession>
<dbReference type="InterPro" id="IPR001579">
    <property type="entry name" value="Glyco_hydro_18_chit_AS"/>
</dbReference>
<evidence type="ECO:0000256" key="4">
    <source>
        <dbReference type="ARBA" id="ARBA00012729"/>
    </source>
</evidence>
<evidence type="ECO:0000256" key="9">
    <source>
        <dbReference type="ARBA" id="ARBA00023024"/>
    </source>
</evidence>
<sequence length="409" mass="43963">MHISKSVIVAAATAAPGLAHYTKECKVNTYFGQAPLPVGETDRLSTYCKSDSIDHVTLAFVNNSPENGMGYPGTNFGAHCYATVFQKSTRKGQVPTKLLTECNDMKEDIKVCQDLGKKVYLSIGGEVTATSNYAISSVDAGIQFGQQMYDIFGPKHKGYNGPRPFGDLSVDGFDFDIETKFKDQKPYIAMIDKLRCLIRDNKCGMTLTASPQCPLDAQNFQMDSIMAKAQFDKIFIQFYNNPSCAATSKTGFNLDKWVDYIKDKPSKDAELYIGLPGSSKAAQSGYISPDKVTELICKHKYGKNFGGVSIWDAYFARKNEDCEKETYYDVVKKALKCGGCKNDVCPPKPKTTSTSSAAVTSPTSTSSSAAVTIATSASDAVTASSSATESAPTDGPATITASASVTDAA</sequence>
<proteinExistence type="inferred from homology"/>
<evidence type="ECO:0000256" key="16">
    <source>
        <dbReference type="RuleBase" id="RU004453"/>
    </source>
</evidence>
<organism evidence="19 20">
    <name type="scientific">Apiospora marii</name>
    <dbReference type="NCBI Taxonomy" id="335849"/>
    <lineage>
        <taxon>Eukaryota</taxon>
        <taxon>Fungi</taxon>
        <taxon>Dikarya</taxon>
        <taxon>Ascomycota</taxon>
        <taxon>Pezizomycotina</taxon>
        <taxon>Sordariomycetes</taxon>
        <taxon>Xylariomycetidae</taxon>
        <taxon>Amphisphaeriales</taxon>
        <taxon>Apiosporaceae</taxon>
        <taxon>Apiospora</taxon>
    </lineage>
</organism>
<keyword evidence="5" id="KW-1003">Cell membrane</keyword>
<evidence type="ECO:0000313" key="20">
    <source>
        <dbReference type="Proteomes" id="UP001396898"/>
    </source>
</evidence>
<dbReference type="EC" id="3.2.1.14" evidence="4"/>
<keyword evidence="8 15" id="KW-0378">Hydrolase</keyword>
<dbReference type="PROSITE" id="PS01095">
    <property type="entry name" value="GH18_1"/>
    <property type="match status" value="1"/>
</dbReference>
<name>A0ABR1SF14_9PEZI</name>
<comment type="caution">
    <text evidence="19">The sequence shown here is derived from an EMBL/GenBank/DDBJ whole genome shotgun (WGS) entry which is preliminary data.</text>
</comment>
<keyword evidence="20" id="KW-1185">Reference proteome</keyword>
<evidence type="ECO:0000256" key="15">
    <source>
        <dbReference type="RuleBase" id="RU000489"/>
    </source>
</evidence>
<reference evidence="19 20" key="1">
    <citation type="submission" date="2023-01" db="EMBL/GenBank/DDBJ databases">
        <title>Analysis of 21 Apiospora genomes using comparative genomics revels a genus with tremendous synthesis potential of carbohydrate active enzymes and secondary metabolites.</title>
        <authorList>
            <person name="Sorensen T."/>
        </authorList>
    </citation>
    <scope>NUCLEOTIDE SEQUENCE [LARGE SCALE GENOMIC DNA]</scope>
    <source>
        <strain evidence="19 20">CBS 20057</strain>
    </source>
</reference>
<keyword evidence="11" id="KW-0119">Carbohydrate metabolism</keyword>
<evidence type="ECO:0000256" key="1">
    <source>
        <dbReference type="ARBA" id="ARBA00000822"/>
    </source>
</evidence>
<dbReference type="InterPro" id="IPR050542">
    <property type="entry name" value="Glycosyl_Hydrlase18_Chitinase"/>
</dbReference>
<dbReference type="Pfam" id="PF00704">
    <property type="entry name" value="Glyco_hydro_18"/>
    <property type="match status" value="1"/>
</dbReference>
<dbReference type="Gene3D" id="3.20.20.80">
    <property type="entry name" value="Glycosidases"/>
    <property type="match status" value="1"/>
</dbReference>
<keyword evidence="7" id="KW-0325">Glycoprotein</keyword>
<keyword evidence="9" id="KW-0146">Chitin degradation</keyword>
<dbReference type="PROSITE" id="PS51910">
    <property type="entry name" value="GH18_2"/>
    <property type="match status" value="1"/>
</dbReference>
<evidence type="ECO:0000256" key="6">
    <source>
        <dbReference type="ARBA" id="ARBA00022525"/>
    </source>
</evidence>
<evidence type="ECO:0000256" key="13">
    <source>
        <dbReference type="ARBA" id="ARBA00023295"/>
    </source>
</evidence>
<keyword evidence="13 15" id="KW-0326">Glycosidase</keyword>
<protein>
    <recommendedName>
        <fullName evidence="4">chitinase</fullName>
        <ecNumber evidence="4">3.2.1.14</ecNumber>
    </recommendedName>
</protein>
<dbReference type="InterPro" id="IPR017853">
    <property type="entry name" value="GH"/>
</dbReference>
<comment type="catalytic activity">
    <reaction evidence="1">
        <text>Random endo-hydrolysis of N-acetyl-beta-D-glucosaminide (1-&gt;4)-beta-linkages in chitin and chitodextrins.</text>
        <dbReference type="EC" id="3.2.1.14"/>
    </reaction>
</comment>